<evidence type="ECO:0000313" key="2">
    <source>
        <dbReference type="Proteomes" id="UP000712600"/>
    </source>
</evidence>
<dbReference type="Proteomes" id="UP000712600">
    <property type="component" value="Unassembled WGS sequence"/>
</dbReference>
<sequence length="266" mass="29540">MARLVPLYEGISLRELEGNILCEFGVDEGLFVAALSYWPSTSLELATGIKTLPVLLTSDGAIRYFLQHLREFGVDEGLFVAALSNWPPTCLELATGIKTPPVLLTSDGAIKYFLQHLRVKGAMNLFVRFEIGCTNNKFIDDLGMGFVTLATCKPTGTSNWERNNLSGSSVGEVDVGDAVDEIEVRPKDYDKEFWSPLLNSDFWGSNVVTVIYNEDETVEKLKKKSGPYRYNYTTKDAFDHVVEVGGTRNVNADYGDDKKPWMGGQL</sequence>
<dbReference type="AlphaFoldDB" id="A0A8S9PRZ8"/>
<accession>A0A8S9PRZ8</accession>
<proteinExistence type="predicted"/>
<protein>
    <submittedName>
        <fullName evidence="1">Uncharacterized protein</fullName>
    </submittedName>
</protein>
<name>A0A8S9PRZ8_BRACR</name>
<dbReference type="EMBL" id="QGKX02001347">
    <property type="protein sequence ID" value="KAF3523629.1"/>
    <property type="molecule type" value="Genomic_DNA"/>
</dbReference>
<evidence type="ECO:0000313" key="1">
    <source>
        <dbReference type="EMBL" id="KAF3523629.1"/>
    </source>
</evidence>
<reference evidence="1" key="1">
    <citation type="submission" date="2019-12" db="EMBL/GenBank/DDBJ databases">
        <title>Genome sequencing and annotation of Brassica cretica.</title>
        <authorList>
            <person name="Studholme D.J."/>
            <person name="Sarris P."/>
        </authorList>
    </citation>
    <scope>NUCLEOTIDE SEQUENCE</scope>
    <source>
        <strain evidence="1">PFS-109/04</strain>
        <tissue evidence="1">Leaf</tissue>
    </source>
</reference>
<comment type="caution">
    <text evidence="1">The sequence shown here is derived from an EMBL/GenBank/DDBJ whole genome shotgun (WGS) entry which is preliminary data.</text>
</comment>
<organism evidence="1 2">
    <name type="scientific">Brassica cretica</name>
    <name type="common">Mustard</name>
    <dbReference type="NCBI Taxonomy" id="69181"/>
    <lineage>
        <taxon>Eukaryota</taxon>
        <taxon>Viridiplantae</taxon>
        <taxon>Streptophyta</taxon>
        <taxon>Embryophyta</taxon>
        <taxon>Tracheophyta</taxon>
        <taxon>Spermatophyta</taxon>
        <taxon>Magnoliopsida</taxon>
        <taxon>eudicotyledons</taxon>
        <taxon>Gunneridae</taxon>
        <taxon>Pentapetalae</taxon>
        <taxon>rosids</taxon>
        <taxon>malvids</taxon>
        <taxon>Brassicales</taxon>
        <taxon>Brassicaceae</taxon>
        <taxon>Brassiceae</taxon>
        <taxon>Brassica</taxon>
    </lineage>
</organism>
<gene>
    <name evidence="1" type="ORF">F2Q69_00047433</name>
</gene>